<dbReference type="InterPro" id="IPR050164">
    <property type="entry name" value="Peptidase_C19"/>
</dbReference>
<organism evidence="4 5">
    <name type="scientific">Gigaspora margarita</name>
    <dbReference type="NCBI Taxonomy" id="4874"/>
    <lineage>
        <taxon>Eukaryota</taxon>
        <taxon>Fungi</taxon>
        <taxon>Fungi incertae sedis</taxon>
        <taxon>Mucoromycota</taxon>
        <taxon>Glomeromycotina</taxon>
        <taxon>Glomeromycetes</taxon>
        <taxon>Diversisporales</taxon>
        <taxon>Gigasporaceae</taxon>
        <taxon>Gigaspora</taxon>
    </lineage>
</organism>
<gene>
    <name evidence="4" type="ORF">F8M41_002160</name>
</gene>
<dbReference type="Pfam" id="PF00443">
    <property type="entry name" value="UCH"/>
    <property type="match status" value="1"/>
</dbReference>
<dbReference type="InterPro" id="IPR001394">
    <property type="entry name" value="Peptidase_C19_UCH"/>
</dbReference>
<name>A0A8H3XD99_GIGMA</name>
<comment type="caution">
    <text evidence="4">The sequence shown here is derived from an EMBL/GenBank/DDBJ whole genome shotgun (WGS) entry which is preliminary data.</text>
</comment>
<keyword evidence="1" id="KW-0833">Ubl conjugation pathway</keyword>
<evidence type="ECO:0000259" key="2">
    <source>
        <dbReference type="PROSITE" id="PS50144"/>
    </source>
</evidence>
<dbReference type="EMBL" id="WTPW01001184">
    <property type="protein sequence ID" value="KAF0450534.1"/>
    <property type="molecule type" value="Genomic_DNA"/>
</dbReference>
<dbReference type="GO" id="GO:0031647">
    <property type="term" value="P:regulation of protein stability"/>
    <property type="evidence" value="ECO:0007669"/>
    <property type="project" value="TreeGrafter"/>
</dbReference>
<feature type="domain" description="USP" evidence="3">
    <location>
        <begin position="155"/>
        <end position="450"/>
    </location>
</feature>
<dbReference type="Pfam" id="PF12436">
    <property type="entry name" value="USP7_ICP0_bdg"/>
    <property type="match status" value="1"/>
</dbReference>
<evidence type="ECO:0000259" key="3">
    <source>
        <dbReference type="PROSITE" id="PS50235"/>
    </source>
</evidence>
<dbReference type="PROSITE" id="PS50235">
    <property type="entry name" value="USP_3"/>
    <property type="match status" value="1"/>
</dbReference>
<feature type="domain" description="MATH" evidence="2">
    <location>
        <begin position="11"/>
        <end position="145"/>
    </location>
</feature>
<dbReference type="PROSITE" id="PS50144">
    <property type="entry name" value="MATH"/>
    <property type="match status" value="1"/>
</dbReference>
<keyword evidence="5" id="KW-1185">Reference proteome</keyword>
<keyword evidence="4" id="KW-0378">Hydrolase</keyword>
<keyword evidence="4" id="KW-0645">Protease</keyword>
<dbReference type="GO" id="GO:0016579">
    <property type="term" value="P:protein deubiquitination"/>
    <property type="evidence" value="ECO:0007669"/>
    <property type="project" value="InterPro"/>
</dbReference>
<accession>A0A8H3XD99</accession>
<dbReference type="SMART" id="SM00061">
    <property type="entry name" value="MATH"/>
    <property type="match status" value="1"/>
</dbReference>
<evidence type="ECO:0000313" key="5">
    <source>
        <dbReference type="Proteomes" id="UP000439903"/>
    </source>
</evidence>
<dbReference type="Proteomes" id="UP000439903">
    <property type="component" value="Unassembled WGS sequence"/>
</dbReference>
<reference evidence="4 5" key="1">
    <citation type="journal article" date="2019" name="Environ. Microbiol.">
        <title>At the nexus of three kingdoms: the genome of the mycorrhizal fungus Gigaspora margarita provides insights into plant, endobacterial and fungal interactions.</title>
        <authorList>
            <person name="Venice F."/>
            <person name="Ghignone S."/>
            <person name="Salvioli di Fossalunga A."/>
            <person name="Amselem J."/>
            <person name="Novero M."/>
            <person name="Xianan X."/>
            <person name="Sedzielewska Toro K."/>
            <person name="Morin E."/>
            <person name="Lipzen A."/>
            <person name="Grigoriev I.V."/>
            <person name="Henrissat B."/>
            <person name="Martin F.M."/>
            <person name="Bonfante P."/>
        </authorList>
    </citation>
    <scope>NUCLEOTIDE SEQUENCE [LARGE SCALE GENOMIC DNA]</scope>
    <source>
        <strain evidence="4 5">BEG34</strain>
    </source>
</reference>
<evidence type="ECO:0000256" key="1">
    <source>
        <dbReference type="ARBA" id="ARBA00022786"/>
    </source>
</evidence>
<dbReference type="InterPro" id="IPR008974">
    <property type="entry name" value="TRAF-like"/>
</dbReference>
<proteinExistence type="predicted"/>
<dbReference type="PANTHER" id="PTHR24006:SF644">
    <property type="entry name" value="UBIQUITIN CARBOXYL-TERMINAL HYDROLASE 7"/>
    <property type="match status" value="1"/>
</dbReference>
<dbReference type="Gene3D" id="3.90.70.10">
    <property type="entry name" value="Cysteine proteinases"/>
    <property type="match status" value="1"/>
</dbReference>
<dbReference type="GO" id="GO:0006508">
    <property type="term" value="P:proteolysis"/>
    <property type="evidence" value="ECO:0007669"/>
    <property type="project" value="UniProtKB-KW"/>
</dbReference>
<dbReference type="SUPFAM" id="SSF49599">
    <property type="entry name" value="TRAF domain-like"/>
    <property type="match status" value="1"/>
</dbReference>
<protein>
    <submittedName>
        <fullName evidence="4">Putative ubiquitin-specific processing protease 21</fullName>
    </submittedName>
</protein>
<evidence type="ECO:0000313" key="4">
    <source>
        <dbReference type="EMBL" id="KAF0450534.1"/>
    </source>
</evidence>
<dbReference type="AlphaFoldDB" id="A0A8H3XD99"/>
<dbReference type="GO" id="GO:0005634">
    <property type="term" value="C:nucleus"/>
    <property type="evidence" value="ECO:0007669"/>
    <property type="project" value="TreeGrafter"/>
</dbReference>
<dbReference type="InterPro" id="IPR038765">
    <property type="entry name" value="Papain-like_cys_pep_sf"/>
</dbReference>
<dbReference type="Gene3D" id="3.10.20.90">
    <property type="entry name" value="Phosphatidylinositol 3-kinase Catalytic Subunit, Chain A, domain 1"/>
    <property type="match status" value="2"/>
</dbReference>
<dbReference type="Gene3D" id="2.60.210.10">
    <property type="entry name" value="Apoptosis, Tumor Necrosis Factor Receptor Associated Protein 2, Chain A"/>
    <property type="match status" value="1"/>
</dbReference>
<dbReference type="PANTHER" id="PTHR24006">
    <property type="entry name" value="UBIQUITIN CARBOXYL-TERMINAL HYDROLASE"/>
    <property type="match status" value="1"/>
</dbReference>
<dbReference type="InterPro" id="IPR002083">
    <property type="entry name" value="MATH/TRAF_dom"/>
</dbReference>
<sequence>MPDLGHTVKDFQYYTWHVTDWKNLERKLTSPEFEAGGWKWRLLLFPFGNFNYDEKSASHIAIYLDFVDSQKTHNDLHICVQFALLLWNPEEPTKFVNNHTYHLFSADELDWGFSKFYNQNKLFIPSDERTRPLIENDVCNITVLVRILENPTEYIGLKNQGTNTFLNSMLQSLYHIKYLRKAVYQIPMEGDNSVRSISSALQRIFYQLNVSDAPVETTELKKFFGWNKFFINDVREFIKILRNDLEDKLKNTIVDGTISKLFAGTIKTCIKCVNVNCESLRIDDYYDIQLDIKGCKNLDDSFMKYIREEILDGDNKYDTEGYGLQVAKKSVIFESFPPVLHLQLNRFEYDIQNNKTVKLNNLYEFPMEIDLQKYLSPDADKSQSYKYLLHGILVRDDDYDWEDRYFAFLRPEKSNRWIKFGDQVTPASINYGYEGLLQSKSAYMLIYIRESSIDEILSPIISEDIPRHLSNLQNGENAVYKQRNEDSKENQQYLQTWIVTEKAVRNHKGIDLVNFENQEYPLSEIPQFEILKEDTYGTFKKLIATNFKIHTDQIRFWTIIKRQNKTIRLHEPINDDYLDKSMEEIRKKITKDNGLKLYMEILGNPINFKKEYLKTGAIVIFIKYFNPDSQSLESLGQLYVQKNCRVGSIFPILCKKKQLPLNTPLNIYEEITPYMIKKIIPKFTFIKSNIQNGDIICFQKALKAKEVNKYTLTGRMNNIPQFYESLLENIIVKFKSKFGYRDPLPEFDLVLNKNMLFEVVVNQVAAHLNIDSSRLLFTLIDSSEKTRELDRTINQTLSEILQFSTDLYYEVLTNLVSI</sequence>
<dbReference type="GO" id="GO:0005829">
    <property type="term" value="C:cytosol"/>
    <property type="evidence" value="ECO:0007669"/>
    <property type="project" value="TreeGrafter"/>
</dbReference>
<dbReference type="Pfam" id="PF22486">
    <property type="entry name" value="MATH_2"/>
    <property type="match status" value="1"/>
</dbReference>
<dbReference type="InterPro" id="IPR024729">
    <property type="entry name" value="USP7_ICP0-binding_dom"/>
</dbReference>
<dbReference type="InterPro" id="IPR028889">
    <property type="entry name" value="USP"/>
</dbReference>
<dbReference type="SUPFAM" id="SSF54001">
    <property type="entry name" value="Cysteine proteinases"/>
    <property type="match status" value="1"/>
</dbReference>
<dbReference type="GO" id="GO:0004843">
    <property type="term" value="F:cysteine-type deubiquitinase activity"/>
    <property type="evidence" value="ECO:0007669"/>
    <property type="project" value="InterPro"/>
</dbReference>
<dbReference type="OrthoDB" id="289038at2759"/>